<evidence type="ECO:0000313" key="8">
    <source>
        <dbReference type="EMBL" id="GKT13751.1"/>
    </source>
</evidence>
<sequence length="388" mass="42284">MPLKITREDIELIQEIGEGSYGKVYQARIKSTGAIIAVKSIPLERDDNLWEIDQEVQFLEKCEHENVIKFYGRLTVRETAVPECWLITEFCGAGAVSDVMVTAERVLSEREVAYVMRESLKGLDYLHKKHIIHRDIKGNNILLTMDGELKLCDFGVSGAVAKTMGKRFTMIGTPYWMAPEVINETGHTIMADIWSMGIVAIELAQGCPPYSNKSPSVALMKIGTLKRPPTFNSPGKHSEIFRDFVSKCLKLDPKERLRCGDLLKHPFLTQPLPRSLMTELIAVAAKKAEEADETEGPIGAGTAAFAGAALTVQKDHIATFGADDASTIARDSVTSGSSEFASGDSGTIVVKKVEGGAFGRADSDTVVRDSKKKGKAKGDKGGDDCDVQ</sequence>
<evidence type="ECO:0000256" key="1">
    <source>
        <dbReference type="ARBA" id="ARBA00012513"/>
    </source>
</evidence>
<dbReference type="InterPro" id="IPR017441">
    <property type="entry name" value="Protein_kinase_ATP_BS"/>
</dbReference>
<evidence type="ECO:0000313" key="9">
    <source>
        <dbReference type="Proteomes" id="UP001057375"/>
    </source>
</evidence>
<dbReference type="Proteomes" id="UP001057375">
    <property type="component" value="Unassembled WGS sequence"/>
</dbReference>
<keyword evidence="8" id="KW-0418">Kinase</keyword>
<keyword evidence="8" id="KW-0808">Transferase</keyword>
<evidence type="ECO:0000259" key="7">
    <source>
        <dbReference type="PROSITE" id="PS50011"/>
    </source>
</evidence>
<feature type="domain" description="Protein kinase" evidence="7">
    <location>
        <begin position="10"/>
        <end position="268"/>
    </location>
</feature>
<organism evidence="8 9">
    <name type="scientific">Aduncisulcus paluster</name>
    <dbReference type="NCBI Taxonomy" id="2918883"/>
    <lineage>
        <taxon>Eukaryota</taxon>
        <taxon>Metamonada</taxon>
        <taxon>Carpediemonas-like organisms</taxon>
        <taxon>Aduncisulcus</taxon>
    </lineage>
</organism>
<gene>
    <name evidence="8" type="ORF">ADUPG1_010326</name>
</gene>
<keyword evidence="2 4" id="KW-0547">Nucleotide-binding</keyword>
<feature type="binding site" evidence="4">
    <location>
        <position position="39"/>
    </location>
    <ligand>
        <name>ATP</name>
        <dbReference type="ChEBI" id="CHEBI:30616"/>
    </ligand>
</feature>
<accession>A0ABQ5JQX0</accession>
<comment type="caution">
    <text evidence="8">The sequence shown here is derived from an EMBL/GenBank/DDBJ whole genome shotgun (WGS) entry which is preliminary data.</text>
</comment>
<protein>
    <recommendedName>
        <fullName evidence="1">non-specific serine/threonine protein kinase</fullName>
        <ecNumber evidence="1">2.7.11.1</ecNumber>
    </recommendedName>
</protein>
<proteinExistence type="inferred from homology"/>
<dbReference type="InterPro" id="IPR050629">
    <property type="entry name" value="STE20/SPS1-PAK"/>
</dbReference>
<dbReference type="InterPro" id="IPR011009">
    <property type="entry name" value="Kinase-like_dom_sf"/>
</dbReference>
<keyword evidence="9" id="KW-1185">Reference proteome</keyword>
<evidence type="ECO:0000256" key="6">
    <source>
        <dbReference type="SAM" id="MobiDB-lite"/>
    </source>
</evidence>
<dbReference type="PANTHER" id="PTHR48012:SF2">
    <property type="entry name" value="STERILE20-LIKE KINASE, ISOFORM B"/>
    <property type="match status" value="1"/>
</dbReference>
<dbReference type="InterPro" id="IPR008271">
    <property type="entry name" value="Ser/Thr_kinase_AS"/>
</dbReference>
<evidence type="ECO:0000256" key="3">
    <source>
        <dbReference type="ARBA" id="ARBA00022840"/>
    </source>
</evidence>
<dbReference type="InterPro" id="IPR000719">
    <property type="entry name" value="Prot_kinase_dom"/>
</dbReference>
<dbReference type="PROSITE" id="PS00108">
    <property type="entry name" value="PROTEIN_KINASE_ST"/>
    <property type="match status" value="1"/>
</dbReference>
<dbReference type="CDD" id="cd05122">
    <property type="entry name" value="PKc_STE"/>
    <property type="match status" value="1"/>
</dbReference>
<keyword evidence="3 4" id="KW-0067">ATP-binding</keyword>
<dbReference type="PANTHER" id="PTHR48012">
    <property type="entry name" value="STERILE20-LIKE KINASE, ISOFORM B-RELATED"/>
    <property type="match status" value="1"/>
</dbReference>
<dbReference type="EMBL" id="BQXS01011538">
    <property type="protein sequence ID" value="GKT13751.1"/>
    <property type="molecule type" value="Genomic_DNA"/>
</dbReference>
<dbReference type="Gene3D" id="1.10.510.10">
    <property type="entry name" value="Transferase(Phosphotransferase) domain 1"/>
    <property type="match status" value="1"/>
</dbReference>
<name>A0ABQ5JQX0_9EUKA</name>
<feature type="compositionally biased region" description="Basic and acidic residues" evidence="6">
    <location>
        <begin position="376"/>
        <end position="388"/>
    </location>
</feature>
<dbReference type="PROSITE" id="PS50011">
    <property type="entry name" value="PROTEIN_KINASE_DOM"/>
    <property type="match status" value="1"/>
</dbReference>
<evidence type="ECO:0000256" key="5">
    <source>
        <dbReference type="RuleBase" id="RU000304"/>
    </source>
</evidence>
<feature type="region of interest" description="Disordered" evidence="6">
    <location>
        <begin position="361"/>
        <end position="388"/>
    </location>
</feature>
<dbReference type="SMART" id="SM00220">
    <property type="entry name" value="S_TKc"/>
    <property type="match status" value="1"/>
</dbReference>
<dbReference type="EC" id="2.7.11.1" evidence="1"/>
<evidence type="ECO:0000256" key="2">
    <source>
        <dbReference type="ARBA" id="ARBA00022741"/>
    </source>
</evidence>
<evidence type="ECO:0000256" key="4">
    <source>
        <dbReference type="PROSITE-ProRule" id="PRU10141"/>
    </source>
</evidence>
<reference evidence="8" key="1">
    <citation type="submission" date="2022-03" db="EMBL/GenBank/DDBJ databases">
        <title>Draft genome sequence of Aduncisulcus paluster, a free-living microaerophilic Fornicata.</title>
        <authorList>
            <person name="Yuyama I."/>
            <person name="Kume K."/>
            <person name="Tamura T."/>
            <person name="Inagaki Y."/>
            <person name="Hashimoto T."/>
        </authorList>
    </citation>
    <scope>NUCLEOTIDE SEQUENCE</scope>
    <source>
        <strain evidence="8">NY0171</strain>
    </source>
</reference>
<dbReference type="GO" id="GO:0016301">
    <property type="term" value="F:kinase activity"/>
    <property type="evidence" value="ECO:0007669"/>
    <property type="project" value="UniProtKB-KW"/>
</dbReference>
<keyword evidence="5" id="KW-0723">Serine/threonine-protein kinase</keyword>
<dbReference type="PROSITE" id="PS00107">
    <property type="entry name" value="PROTEIN_KINASE_ATP"/>
    <property type="match status" value="1"/>
</dbReference>
<dbReference type="Pfam" id="PF00069">
    <property type="entry name" value="Pkinase"/>
    <property type="match status" value="1"/>
</dbReference>
<dbReference type="SUPFAM" id="SSF56112">
    <property type="entry name" value="Protein kinase-like (PK-like)"/>
    <property type="match status" value="1"/>
</dbReference>
<comment type="similarity">
    <text evidence="5">Belongs to the protein kinase superfamily.</text>
</comment>